<proteinExistence type="predicted"/>
<comment type="caution">
    <text evidence="1">The sequence shown here is derived from an EMBL/GenBank/DDBJ whole genome shotgun (WGS) entry which is preliminary data.</text>
</comment>
<dbReference type="RefSeq" id="WP_068493938.1">
    <property type="nucleotide sequence ID" value="NZ_LWQT01000072.1"/>
</dbReference>
<organism evidence="1 2">
    <name type="scientific">Paramagnetospirillum marisnigri</name>
    <dbReference type="NCBI Taxonomy" id="1285242"/>
    <lineage>
        <taxon>Bacteria</taxon>
        <taxon>Pseudomonadati</taxon>
        <taxon>Pseudomonadota</taxon>
        <taxon>Alphaproteobacteria</taxon>
        <taxon>Rhodospirillales</taxon>
        <taxon>Magnetospirillaceae</taxon>
        <taxon>Paramagnetospirillum</taxon>
    </lineage>
</organism>
<accession>A0A178MJ70</accession>
<dbReference type="Proteomes" id="UP000078428">
    <property type="component" value="Unassembled WGS sequence"/>
</dbReference>
<dbReference type="AlphaFoldDB" id="A0A178MJ70"/>
<sequence length="174" mass="18589">MSIFRKILLALVCLVIAAISTWLKFGNPEDLKRWLAGLSVPRIERAAAPAAPPQEEELPVHVVYGGGGASARETVLVLHFRRADSSDEVLAKAVISVQGADGSPVKEVSAWGAFRSDPRVGASVARFAVGTLPPGTYRVSADIGSRQSLGIRKAAMEFAARDAEPVWVELTKSR</sequence>
<name>A0A178MJ70_9PROT</name>
<reference evidence="1 2" key="1">
    <citation type="submission" date="2016-04" db="EMBL/GenBank/DDBJ databases">
        <title>Draft genome sequence of freshwater magnetotactic bacteria Magnetospirillum marisnigri SP-1 and Magnetospirillum moscoviense BB-1.</title>
        <authorList>
            <person name="Koziaeva V."/>
            <person name="Dziuba M.V."/>
            <person name="Ivanov T.M."/>
            <person name="Kuznetsov B."/>
            <person name="Grouzdev D.S."/>
        </authorList>
    </citation>
    <scope>NUCLEOTIDE SEQUENCE [LARGE SCALE GENOMIC DNA]</scope>
    <source>
        <strain evidence="1 2">SP-1</strain>
    </source>
</reference>
<dbReference type="EMBL" id="LWQT01000072">
    <property type="protein sequence ID" value="OAN48700.1"/>
    <property type="molecule type" value="Genomic_DNA"/>
</dbReference>
<gene>
    <name evidence="1" type="ORF">A6A04_19935</name>
</gene>
<evidence type="ECO:0000313" key="2">
    <source>
        <dbReference type="Proteomes" id="UP000078428"/>
    </source>
</evidence>
<evidence type="ECO:0000313" key="1">
    <source>
        <dbReference type="EMBL" id="OAN48700.1"/>
    </source>
</evidence>
<keyword evidence="2" id="KW-1185">Reference proteome</keyword>
<dbReference type="OrthoDB" id="9838528at2"/>
<protein>
    <submittedName>
        <fullName evidence="1">Uncharacterized protein</fullName>
    </submittedName>
</protein>